<comment type="caution">
    <text evidence="1">The sequence shown here is derived from an EMBL/GenBank/DDBJ whole genome shotgun (WGS) entry which is preliminary data.</text>
</comment>
<gene>
    <name evidence="1" type="ORF">ABVK25_012004</name>
</gene>
<sequence length="72" mass="8015">MSSQGGTGALALSGEYEFIKVKLLEEVDHDRKSTGEGKSIMCYDPKVNMESSPLFDKKKLKAVLFLQDTKFV</sequence>
<evidence type="ECO:0000313" key="2">
    <source>
        <dbReference type="Proteomes" id="UP001590951"/>
    </source>
</evidence>
<proteinExistence type="predicted"/>
<reference evidence="1 2" key="1">
    <citation type="submission" date="2024-09" db="EMBL/GenBank/DDBJ databases">
        <title>Rethinking Asexuality: The Enigmatic Case of Functional Sexual Genes in Lepraria (Stereocaulaceae).</title>
        <authorList>
            <person name="Doellman M."/>
            <person name="Sun Y."/>
            <person name="Barcenas-Pena A."/>
            <person name="Lumbsch H.T."/>
            <person name="Grewe F."/>
        </authorList>
    </citation>
    <scope>NUCLEOTIDE SEQUENCE [LARGE SCALE GENOMIC DNA]</scope>
    <source>
        <strain evidence="1 2">Grewe 0041</strain>
    </source>
</reference>
<organism evidence="1 2">
    <name type="scientific">Lepraria finkii</name>
    <dbReference type="NCBI Taxonomy" id="1340010"/>
    <lineage>
        <taxon>Eukaryota</taxon>
        <taxon>Fungi</taxon>
        <taxon>Dikarya</taxon>
        <taxon>Ascomycota</taxon>
        <taxon>Pezizomycotina</taxon>
        <taxon>Lecanoromycetes</taxon>
        <taxon>OSLEUM clade</taxon>
        <taxon>Lecanoromycetidae</taxon>
        <taxon>Lecanorales</taxon>
        <taxon>Lecanorineae</taxon>
        <taxon>Stereocaulaceae</taxon>
        <taxon>Lepraria</taxon>
    </lineage>
</organism>
<keyword evidence="2" id="KW-1185">Reference proteome</keyword>
<dbReference type="EMBL" id="JBHFEH010000133">
    <property type="protein sequence ID" value="KAL2045854.1"/>
    <property type="molecule type" value="Genomic_DNA"/>
</dbReference>
<accession>A0ABR4AJA3</accession>
<dbReference type="Proteomes" id="UP001590951">
    <property type="component" value="Unassembled WGS sequence"/>
</dbReference>
<protein>
    <submittedName>
        <fullName evidence="1">Uncharacterized protein</fullName>
    </submittedName>
</protein>
<name>A0ABR4AJA3_9LECA</name>
<evidence type="ECO:0000313" key="1">
    <source>
        <dbReference type="EMBL" id="KAL2045854.1"/>
    </source>
</evidence>